<sequence length="387" mass="43918">MKALQRSLLALIISIVLLDLFLQFIDMSVFISLFPADMPHYTLYIWGFPLAFIIGCFIFGYFSYYNINIKWVCIALFMIGICYGVYTVSKSSQTLIYIRLLHGVLLSFVLITSTTIMDTLVKLKEIRKVICQFGVFFTVPAIILTSFSGRLSNLLSTYWSFYTLMFSFIFAATLIILLINYFHFSYKKEQQPSIIQFLYIMKDPGVLYGFLTVTISSFTLGVLNNQLLINNQLRNFPSPMFLLNIFLLSLTIAFITKLSTISDYVGIYKGSLAGLLLIAFALSSFPLVENSTLAFLPIIILGISYGIIIPTTYGGLREINNSFSGIIYGIFYGLNLIGSLTGYFISNTSNNYFLSPLLFTCLLIISCCIPFIRKIHYISSDYFENLY</sequence>
<gene>
    <name evidence="2" type="ORF">SAMN03080606_01178</name>
</gene>
<keyword evidence="1" id="KW-0812">Transmembrane</keyword>
<proteinExistence type="predicted"/>
<keyword evidence="3" id="KW-1185">Reference proteome</keyword>
<protein>
    <recommendedName>
        <fullName evidence="4">Major Facilitator Superfamily protein</fullName>
    </recommendedName>
</protein>
<keyword evidence="1" id="KW-1133">Transmembrane helix</keyword>
<organism evidence="2 3">
    <name type="scientific">Alkaliphilus peptidifermentans DSM 18978</name>
    <dbReference type="NCBI Taxonomy" id="1120976"/>
    <lineage>
        <taxon>Bacteria</taxon>
        <taxon>Bacillati</taxon>
        <taxon>Bacillota</taxon>
        <taxon>Clostridia</taxon>
        <taxon>Peptostreptococcales</taxon>
        <taxon>Natronincolaceae</taxon>
        <taxon>Alkaliphilus</taxon>
    </lineage>
</organism>
<dbReference type="InterPro" id="IPR036259">
    <property type="entry name" value="MFS_trans_sf"/>
</dbReference>
<evidence type="ECO:0000256" key="1">
    <source>
        <dbReference type="SAM" id="Phobius"/>
    </source>
</evidence>
<feature type="transmembrane region" description="Helical" evidence="1">
    <location>
        <begin position="129"/>
        <end position="147"/>
    </location>
</feature>
<dbReference type="AlphaFoldDB" id="A0A1G5EJ63"/>
<feature type="transmembrane region" description="Helical" evidence="1">
    <location>
        <begin position="294"/>
        <end position="313"/>
    </location>
</feature>
<feature type="transmembrane region" description="Helical" evidence="1">
    <location>
        <begin position="236"/>
        <end position="255"/>
    </location>
</feature>
<dbReference type="RefSeq" id="WP_143003058.1">
    <property type="nucleotide sequence ID" value="NZ_FMUS01000005.1"/>
</dbReference>
<evidence type="ECO:0008006" key="4">
    <source>
        <dbReference type="Google" id="ProtNLM"/>
    </source>
</evidence>
<dbReference type="Gene3D" id="1.20.1250.20">
    <property type="entry name" value="MFS general substrate transporter like domains"/>
    <property type="match status" value="1"/>
</dbReference>
<name>A0A1G5EJ63_9FIRM</name>
<accession>A0A1G5EJ63</accession>
<feature type="transmembrane region" description="Helical" evidence="1">
    <location>
        <begin position="159"/>
        <end position="184"/>
    </location>
</feature>
<evidence type="ECO:0000313" key="2">
    <source>
        <dbReference type="EMBL" id="SCY27063.1"/>
    </source>
</evidence>
<feature type="transmembrane region" description="Helical" evidence="1">
    <location>
        <begin position="325"/>
        <end position="346"/>
    </location>
</feature>
<reference evidence="2 3" key="1">
    <citation type="submission" date="2016-10" db="EMBL/GenBank/DDBJ databases">
        <authorList>
            <person name="de Groot N.N."/>
        </authorList>
    </citation>
    <scope>NUCLEOTIDE SEQUENCE [LARGE SCALE GENOMIC DNA]</scope>
    <source>
        <strain evidence="2 3">DSM 18978</strain>
    </source>
</reference>
<dbReference type="EMBL" id="FMUS01000005">
    <property type="protein sequence ID" value="SCY27063.1"/>
    <property type="molecule type" value="Genomic_DNA"/>
</dbReference>
<feature type="transmembrane region" description="Helical" evidence="1">
    <location>
        <begin position="95"/>
        <end position="117"/>
    </location>
</feature>
<feature type="transmembrane region" description="Helical" evidence="1">
    <location>
        <begin position="43"/>
        <end position="64"/>
    </location>
</feature>
<keyword evidence="1" id="KW-0472">Membrane</keyword>
<feature type="transmembrane region" description="Helical" evidence="1">
    <location>
        <begin position="7"/>
        <end position="31"/>
    </location>
</feature>
<feature type="transmembrane region" description="Helical" evidence="1">
    <location>
        <begin position="267"/>
        <end position="288"/>
    </location>
</feature>
<dbReference type="SUPFAM" id="SSF103473">
    <property type="entry name" value="MFS general substrate transporter"/>
    <property type="match status" value="1"/>
</dbReference>
<evidence type="ECO:0000313" key="3">
    <source>
        <dbReference type="Proteomes" id="UP000198636"/>
    </source>
</evidence>
<dbReference type="OrthoDB" id="9827422at2"/>
<feature type="transmembrane region" description="Helical" evidence="1">
    <location>
        <begin position="205"/>
        <end position="224"/>
    </location>
</feature>
<feature type="transmembrane region" description="Helical" evidence="1">
    <location>
        <begin position="71"/>
        <end position="89"/>
    </location>
</feature>
<feature type="transmembrane region" description="Helical" evidence="1">
    <location>
        <begin position="352"/>
        <end position="372"/>
    </location>
</feature>
<dbReference type="Proteomes" id="UP000198636">
    <property type="component" value="Unassembled WGS sequence"/>
</dbReference>